<keyword evidence="1" id="KW-0812">Transmembrane</keyword>
<dbReference type="AlphaFoldDB" id="A0A8R7Q6S1"/>
<protein>
    <submittedName>
        <fullName evidence="2">Uncharacterized protein</fullName>
    </submittedName>
</protein>
<dbReference type="EnsemblPlants" id="TuG1812G0400002474.01.T03">
    <property type="protein sequence ID" value="TuG1812G0400002474.01.T03"/>
    <property type="gene ID" value="TuG1812G0400002474.01"/>
</dbReference>
<proteinExistence type="predicted"/>
<sequence>SPHSRSPFSIRLAFGALLKEASRPLPSALLGSASARAVALLLQLASARVVSSSFHRTAVRIMEFDERCLKVQDPKFDCLLFGNYLFSAECHSPFILLFIYMCVFCANFFIYISVFPPFTTLFCLLNE</sequence>
<accession>A0A8R7Q6S1</accession>
<keyword evidence="1" id="KW-0472">Membrane</keyword>
<feature type="transmembrane region" description="Helical" evidence="1">
    <location>
        <begin position="94"/>
        <end position="114"/>
    </location>
</feature>
<name>A0A8R7Q6S1_TRIUA</name>
<dbReference type="Gramene" id="TuG1812G0400002474.01.T03">
    <property type="protein sequence ID" value="TuG1812G0400002474.01.T03"/>
    <property type="gene ID" value="TuG1812G0400002474.01"/>
</dbReference>
<keyword evidence="1" id="KW-1133">Transmembrane helix</keyword>
<keyword evidence="3" id="KW-1185">Reference proteome</keyword>
<reference evidence="3" key="1">
    <citation type="journal article" date="2013" name="Nature">
        <title>Draft genome of the wheat A-genome progenitor Triticum urartu.</title>
        <authorList>
            <person name="Ling H.Q."/>
            <person name="Zhao S."/>
            <person name="Liu D."/>
            <person name="Wang J."/>
            <person name="Sun H."/>
            <person name="Zhang C."/>
            <person name="Fan H."/>
            <person name="Li D."/>
            <person name="Dong L."/>
            <person name="Tao Y."/>
            <person name="Gao C."/>
            <person name="Wu H."/>
            <person name="Li Y."/>
            <person name="Cui Y."/>
            <person name="Guo X."/>
            <person name="Zheng S."/>
            <person name="Wang B."/>
            <person name="Yu K."/>
            <person name="Liang Q."/>
            <person name="Yang W."/>
            <person name="Lou X."/>
            <person name="Chen J."/>
            <person name="Feng M."/>
            <person name="Jian J."/>
            <person name="Zhang X."/>
            <person name="Luo G."/>
            <person name="Jiang Y."/>
            <person name="Liu J."/>
            <person name="Wang Z."/>
            <person name="Sha Y."/>
            <person name="Zhang B."/>
            <person name="Wu H."/>
            <person name="Tang D."/>
            <person name="Shen Q."/>
            <person name="Xue P."/>
            <person name="Zou S."/>
            <person name="Wang X."/>
            <person name="Liu X."/>
            <person name="Wang F."/>
            <person name="Yang Y."/>
            <person name="An X."/>
            <person name="Dong Z."/>
            <person name="Zhang K."/>
            <person name="Zhang X."/>
            <person name="Luo M.C."/>
            <person name="Dvorak J."/>
            <person name="Tong Y."/>
            <person name="Wang J."/>
            <person name="Yang H."/>
            <person name="Li Z."/>
            <person name="Wang D."/>
            <person name="Zhang A."/>
            <person name="Wang J."/>
        </authorList>
    </citation>
    <scope>NUCLEOTIDE SEQUENCE</scope>
    <source>
        <strain evidence="3">cv. G1812</strain>
    </source>
</reference>
<dbReference type="Proteomes" id="UP000015106">
    <property type="component" value="Chromosome 4"/>
</dbReference>
<reference evidence="2" key="2">
    <citation type="submission" date="2018-03" db="EMBL/GenBank/DDBJ databases">
        <title>The Triticum urartu genome reveals the dynamic nature of wheat genome evolution.</title>
        <authorList>
            <person name="Ling H."/>
            <person name="Ma B."/>
            <person name="Shi X."/>
            <person name="Liu H."/>
            <person name="Dong L."/>
            <person name="Sun H."/>
            <person name="Cao Y."/>
            <person name="Gao Q."/>
            <person name="Zheng S."/>
            <person name="Li Y."/>
            <person name="Yu Y."/>
            <person name="Du H."/>
            <person name="Qi M."/>
            <person name="Li Y."/>
            <person name="Yu H."/>
            <person name="Cui Y."/>
            <person name="Wang N."/>
            <person name="Chen C."/>
            <person name="Wu H."/>
            <person name="Zhao Y."/>
            <person name="Zhang J."/>
            <person name="Li Y."/>
            <person name="Zhou W."/>
            <person name="Zhang B."/>
            <person name="Hu W."/>
            <person name="Eijk M."/>
            <person name="Tang J."/>
            <person name="Witsenboer H."/>
            <person name="Zhao S."/>
            <person name="Li Z."/>
            <person name="Zhang A."/>
            <person name="Wang D."/>
            <person name="Liang C."/>
        </authorList>
    </citation>
    <scope>NUCLEOTIDE SEQUENCE [LARGE SCALE GENOMIC DNA]</scope>
    <source>
        <strain evidence="2">cv. G1812</strain>
    </source>
</reference>
<evidence type="ECO:0000313" key="3">
    <source>
        <dbReference type="Proteomes" id="UP000015106"/>
    </source>
</evidence>
<gene>
    <name evidence="2" type="primary">LOC125552152</name>
</gene>
<organism evidence="2 3">
    <name type="scientific">Triticum urartu</name>
    <name type="common">Red wild einkorn</name>
    <name type="synonym">Crithodium urartu</name>
    <dbReference type="NCBI Taxonomy" id="4572"/>
    <lineage>
        <taxon>Eukaryota</taxon>
        <taxon>Viridiplantae</taxon>
        <taxon>Streptophyta</taxon>
        <taxon>Embryophyta</taxon>
        <taxon>Tracheophyta</taxon>
        <taxon>Spermatophyta</taxon>
        <taxon>Magnoliopsida</taxon>
        <taxon>Liliopsida</taxon>
        <taxon>Poales</taxon>
        <taxon>Poaceae</taxon>
        <taxon>BOP clade</taxon>
        <taxon>Pooideae</taxon>
        <taxon>Triticodae</taxon>
        <taxon>Triticeae</taxon>
        <taxon>Triticinae</taxon>
        <taxon>Triticum</taxon>
    </lineage>
</organism>
<evidence type="ECO:0000256" key="1">
    <source>
        <dbReference type="SAM" id="Phobius"/>
    </source>
</evidence>
<evidence type="ECO:0000313" key="2">
    <source>
        <dbReference type="EnsemblPlants" id="TuG1812G0400002474.01.T03"/>
    </source>
</evidence>
<reference evidence="2" key="3">
    <citation type="submission" date="2022-06" db="UniProtKB">
        <authorList>
            <consortium name="EnsemblPlants"/>
        </authorList>
    </citation>
    <scope>IDENTIFICATION</scope>
</reference>